<dbReference type="InterPro" id="IPR005149">
    <property type="entry name" value="Tscrpt_reg_PadR_N"/>
</dbReference>
<accession>A0A1H8VT53</accession>
<sequence length="186" mass="20813">MSRVEGKMTGMSLRHAVLGLLAEQSGSGYDLLKRFQTAMANVWSATQSQLYGELGKLEKASLIKVADEGPRGRKEYEITEAGQEELRAWLLSPYDPPAPRSESLLRLYFLDAVSTEQAQAYVTGMGEIGQRRLEHLDRLEATVDWDSASVYGRLALEWGKRFSRMQAEWAEWSVAQLKDSPGVQGD</sequence>
<dbReference type="PANTHER" id="PTHR43252">
    <property type="entry name" value="TRANSCRIPTIONAL REGULATOR YQJI"/>
    <property type="match status" value="1"/>
</dbReference>
<feature type="domain" description="Transcription regulator PadR C-terminal" evidence="2">
    <location>
        <begin position="100"/>
        <end position="178"/>
    </location>
</feature>
<evidence type="ECO:0000313" key="4">
    <source>
        <dbReference type="Proteomes" id="UP000198582"/>
    </source>
</evidence>
<dbReference type="EMBL" id="FOEF01000004">
    <property type="protein sequence ID" value="SEP18586.1"/>
    <property type="molecule type" value="Genomic_DNA"/>
</dbReference>
<organism evidence="3 4">
    <name type="scientific">Amycolatopsis saalfeldensis</name>
    <dbReference type="NCBI Taxonomy" id="394193"/>
    <lineage>
        <taxon>Bacteria</taxon>
        <taxon>Bacillati</taxon>
        <taxon>Actinomycetota</taxon>
        <taxon>Actinomycetes</taxon>
        <taxon>Pseudonocardiales</taxon>
        <taxon>Pseudonocardiaceae</taxon>
        <taxon>Amycolatopsis</taxon>
    </lineage>
</organism>
<dbReference type="Gene3D" id="6.10.140.190">
    <property type="match status" value="1"/>
</dbReference>
<dbReference type="AlphaFoldDB" id="A0A1H8VT53"/>
<dbReference type="InterPro" id="IPR036390">
    <property type="entry name" value="WH_DNA-bd_sf"/>
</dbReference>
<dbReference type="InterPro" id="IPR018309">
    <property type="entry name" value="Tscrpt_reg_PadR_C"/>
</dbReference>
<feature type="domain" description="Transcription regulator PadR N-terminal" evidence="1">
    <location>
        <begin position="17"/>
        <end position="87"/>
    </location>
</feature>
<dbReference type="STRING" id="394193.SAMN04489732_104274"/>
<dbReference type="Gene3D" id="1.10.10.10">
    <property type="entry name" value="Winged helix-like DNA-binding domain superfamily/Winged helix DNA-binding domain"/>
    <property type="match status" value="1"/>
</dbReference>
<proteinExistence type="predicted"/>
<gene>
    <name evidence="3" type="ORF">SAMN04489732_104274</name>
</gene>
<dbReference type="Proteomes" id="UP000198582">
    <property type="component" value="Unassembled WGS sequence"/>
</dbReference>
<keyword evidence="4" id="KW-1185">Reference proteome</keyword>
<evidence type="ECO:0000259" key="1">
    <source>
        <dbReference type="Pfam" id="PF03551"/>
    </source>
</evidence>
<evidence type="ECO:0000313" key="3">
    <source>
        <dbReference type="EMBL" id="SEP18586.1"/>
    </source>
</evidence>
<dbReference type="PANTHER" id="PTHR43252:SF4">
    <property type="entry name" value="TRANSCRIPTIONAL REGULATORY PROTEIN"/>
    <property type="match status" value="1"/>
</dbReference>
<dbReference type="SUPFAM" id="SSF46785">
    <property type="entry name" value="Winged helix' DNA-binding domain"/>
    <property type="match status" value="1"/>
</dbReference>
<name>A0A1H8VT53_9PSEU</name>
<dbReference type="Pfam" id="PF10400">
    <property type="entry name" value="Vir_act_alpha_C"/>
    <property type="match status" value="1"/>
</dbReference>
<dbReference type="Pfam" id="PF03551">
    <property type="entry name" value="PadR"/>
    <property type="match status" value="1"/>
</dbReference>
<reference evidence="3 4" key="1">
    <citation type="submission" date="2016-10" db="EMBL/GenBank/DDBJ databases">
        <authorList>
            <person name="de Groot N.N."/>
        </authorList>
    </citation>
    <scope>NUCLEOTIDE SEQUENCE [LARGE SCALE GENOMIC DNA]</scope>
    <source>
        <strain evidence="3 4">DSM 44993</strain>
    </source>
</reference>
<protein>
    <submittedName>
        <fullName evidence="3">Virulence activator alpha C-term</fullName>
    </submittedName>
</protein>
<evidence type="ECO:0000259" key="2">
    <source>
        <dbReference type="Pfam" id="PF10400"/>
    </source>
</evidence>
<dbReference type="InterPro" id="IPR036388">
    <property type="entry name" value="WH-like_DNA-bd_sf"/>
</dbReference>